<dbReference type="Pfam" id="PF13181">
    <property type="entry name" value="TPR_8"/>
    <property type="match status" value="1"/>
</dbReference>
<feature type="chain" id="PRO_5047045905" evidence="7">
    <location>
        <begin position="28"/>
        <end position="551"/>
    </location>
</feature>
<feature type="region of interest" description="Disordered" evidence="5">
    <location>
        <begin position="510"/>
        <end position="540"/>
    </location>
</feature>
<dbReference type="Proteomes" id="UP000694865">
    <property type="component" value="Unplaced"/>
</dbReference>
<keyword evidence="9" id="KW-1185">Reference proteome</keyword>
<feature type="transmembrane region" description="Helical" evidence="6">
    <location>
        <begin position="315"/>
        <end position="335"/>
    </location>
</feature>
<feature type="domain" description="J" evidence="8">
    <location>
        <begin position="452"/>
        <end position="519"/>
    </location>
</feature>
<keyword evidence="4" id="KW-0802">TPR repeat</keyword>
<accession>A0ABM0MTF2</accession>
<dbReference type="Gene3D" id="1.25.40.10">
    <property type="entry name" value="Tetratricopeptide repeat domain"/>
    <property type="match status" value="2"/>
</dbReference>
<dbReference type="SUPFAM" id="SSF46565">
    <property type="entry name" value="Chaperone J-domain"/>
    <property type="match status" value="1"/>
</dbReference>
<dbReference type="PANTHER" id="PTHR44140:SF2">
    <property type="entry name" value="LD25575P"/>
    <property type="match status" value="1"/>
</dbReference>
<feature type="transmembrane region" description="Helical" evidence="6">
    <location>
        <begin position="393"/>
        <end position="419"/>
    </location>
</feature>
<feature type="transmembrane region" description="Helical" evidence="6">
    <location>
        <begin position="341"/>
        <end position="359"/>
    </location>
</feature>
<dbReference type="SMART" id="SM00271">
    <property type="entry name" value="DnaJ"/>
    <property type="match status" value="1"/>
</dbReference>
<dbReference type="PRINTS" id="PR00625">
    <property type="entry name" value="JDOMAIN"/>
</dbReference>
<feature type="repeat" description="TPR" evidence="4">
    <location>
        <begin position="168"/>
        <end position="201"/>
    </location>
</feature>
<keyword evidence="3" id="KW-0256">Endoplasmic reticulum</keyword>
<dbReference type="InterPro" id="IPR019734">
    <property type="entry name" value="TPR_rpt"/>
</dbReference>
<reference evidence="10" key="1">
    <citation type="submission" date="2025-08" db="UniProtKB">
        <authorList>
            <consortium name="RefSeq"/>
        </authorList>
    </citation>
    <scope>IDENTIFICATION</scope>
    <source>
        <tissue evidence="10">Testes</tissue>
    </source>
</reference>
<evidence type="ECO:0000256" key="7">
    <source>
        <dbReference type="SAM" id="SignalP"/>
    </source>
</evidence>
<keyword evidence="6" id="KW-0472">Membrane</keyword>
<feature type="transmembrane region" description="Helical" evidence="6">
    <location>
        <begin position="289"/>
        <end position="308"/>
    </location>
</feature>
<evidence type="ECO:0000259" key="8">
    <source>
        <dbReference type="PROSITE" id="PS50076"/>
    </source>
</evidence>
<name>A0ABM0MTF2_SACKO</name>
<dbReference type="SMART" id="SM00028">
    <property type="entry name" value="TPR"/>
    <property type="match status" value="4"/>
</dbReference>
<evidence type="ECO:0000256" key="6">
    <source>
        <dbReference type="SAM" id="Phobius"/>
    </source>
</evidence>
<dbReference type="PANTHER" id="PTHR44140">
    <property type="entry name" value="LD25575P"/>
    <property type="match status" value="1"/>
</dbReference>
<dbReference type="SUPFAM" id="SSF48452">
    <property type="entry name" value="TPR-like"/>
    <property type="match status" value="1"/>
</dbReference>
<feature type="signal peptide" evidence="7">
    <location>
        <begin position="1"/>
        <end position="27"/>
    </location>
</feature>
<keyword evidence="6" id="KW-1133">Transmembrane helix</keyword>
<dbReference type="CDD" id="cd06257">
    <property type="entry name" value="DnaJ"/>
    <property type="match status" value="1"/>
</dbReference>
<gene>
    <name evidence="10" type="primary">LOC100375340</name>
</gene>
<evidence type="ECO:0000256" key="4">
    <source>
        <dbReference type="PROSITE-ProRule" id="PRU00339"/>
    </source>
</evidence>
<evidence type="ECO:0000313" key="9">
    <source>
        <dbReference type="Proteomes" id="UP000694865"/>
    </source>
</evidence>
<evidence type="ECO:0000256" key="1">
    <source>
        <dbReference type="ARBA" id="ARBA00004240"/>
    </source>
</evidence>
<dbReference type="Gene3D" id="1.10.287.110">
    <property type="entry name" value="DnaJ domain"/>
    <property type="match status" value="1"/>
</dbReference>
<dbReference type="InterPro" id="IPR036869">
    <property type="entry name" value="J_dom_sf"/>
</dbReference>
<proteinExistence type="predicted"/>
<keyword evidence="6" id="KW-0812">Transmembrane</keyword>
<evidence type="ECO:0000256" key="5">
    <source>
        <dbReference type="SAM" id="MobiDB-lite"/>
    </source>
</evidence>
<evidence type="ECO:0000313" key="10">
    <source>
        <dbReference type="RefSeq" id="XP_006823293.1"/>
    </source>
</evidence>
<evidence type="ECO:0000256" key="3">
    <source>
        <dbReference type="ARBA" id="ARBA00022824"/>
    </source>
</evidence>
<feature type="repeat" description="TPR" evidence="4">
    <location>
        <begin position="34"/>
        <end position="67"/>
    </location>
</feature>
<dbReference type="InterPro" id="IPR051727">
    <property type="entry name" value="DnaJ_C3_Co-chaperones"/>
</dbReference>
<dbReference type="Pfam" id="PF00226">
    <property type="entry name" value="DnaJ"/>
    <property type="match status" value="1"/>
</dbReference>
<dbReference type="Pfam" id="PF13432">
    <property type="entry name" value="TPR_16"/>
    <property type="match status" value="1"/>
</dbReference>
<dbReference type="GeneID" id="100375340"/>
<dbReference type="PROSITE" id="PS50076">
    <property type="entry name" value="DNAJ_2"/>
    <property type="match status" value="1"/>
</dbReference>
<organism evidence="9 10">
    <name type="scientific">Saccoglossus kowalevskii</name>
    <name type="common">Acorn worm</name>
    <dbReference type="NCBI Taxonomy" id="10224"/>
    <lineage>
        <taxon>Eukaryota</taxon>
        <taxon>Metazoa</taxon>
        <taxon>Hemichordata</taxon>
        <taxon>Enteropneusta</taxon>
        <taxon>Harrimaniidae</taxon>
        <taxon>Saccoglossus</taxon>
    </lineage>
</organism>
<dbReference type="InterPro" id="IPR001623">
    <property type="entry name" value="DnaJ_domain"/>
</dbReference>
<feature type="transmembrane region" description="Helical" evidence="6">
    <location>
        <begin position="366"/>
        <end position="387"/>
    </location>
</feature>
<comment type="subcellular location">
    <subcellularLocation>
        <location evidence="1">Endoplasmic reticulum</location>
    </subcellularLocation>
</comment>
<keyword evidence="2 7" id="KW-0732">Signal</keyword>
<protein>
    <submittedName>
        <fullName evidence="10">LOW QUALITY PROTEIN: dnaJ homolog subfamily C member 3-like</fullName>
    </submittedName>
</protein>
<feature type="repeat" description="TPR" evidence="4">
    <location>
        <begin position="68"/>
        <end position="101"/>
    </location>
</feature>
<evidence type="ECO:0000256" key="2">
    <source>
        <dbReference type="ARBA" id="ARBA00022729"/>
    </source>
</evidence>
<dbReference type="PROSITE" id="PS50005">
    <property type="entry name" value="TPR"/>
    <property type="match status" value="3"/>
</dbReference>
<dbReference type="RefSeq" id="XP_006823293.1">
    <property type="nucleotide sequence ID" value="XM_006823230.1"/>
</dbReference>
<sequence length="551" mass="62099">MLNLYRFFTSLPLLFVTLDLYNEGVQGKTSKEDAEQHLELGKQLLAAGQLADALSHYNAAIDGDPENYQSYFRRATVYLAMGKSKTALPDLDKCIQLKPDFTAARTSRANVLMKQGKLDSAKKDYEAIHCPWYIDLRNKRADCYLKTGQTRKAIDDIRPAAKMIPDNTDAYYKLSTLHYSLGDLEESLINIRECLKLDPDHKQCFPHYKKAKKLNKQFESAQQLMDEGRYEDAKQKLEATMKTEDQVPEFRRRARQQICTALSKNHDAKDVCGLLLLAVSVGCCYWQCLWVPVIGSVCGFLLLAVSVGSCYWQCLWVPVIGSVCGFLLLAVSVGSCDCQCLWVPVIGSVCGLLLLTVSVGSCYWQCLWVAVIDSVCGFLLLAVSVGSCYWQCLWVAVIDSVCGFLLLAVSFQNIILAAVEDYQKAKGIEENQRTKEGLDRAQKLLKQSKKRDYYKILGVPRNARKRDIVKAYRKLAAQYHPDQYNGDDKAKAEETFINIAAAKEVLTDPEMRKKYDAGEDPLDPESQQHRGGQPFNPFGHGGPFNFKFHFN</sequence>
<dbReference type="InterPro" id="IPR011990">
    <property type="entry name" value="TPR-like_helical_dom_sf"/>
</dbReference>